<feature type="region of interest" description="Disordered" evidence="5">
    <location>
        <begin position="518"/>
        <end position="542"/>
    </location>
</feature>
<dbReference type="GO" id="GO:0016020">
    <property type="term" value="C:membrane"/>
    <property type="evidence" value="ECO:0007669"/>
    <property type="project" value="InterPro"/>
</dbReference>
<dbReference type="GO" id="GO:0005975">
    <property type="term" value="P:carbohydrate metabolic process"/>
    <property type="evidence" value="ECO:0007669"/>
    <property type="project" value="UniProtKB-ARBA"/>
</dbReference>
<name>A0A1G6IWI7_9PSEU</name>
<dbReference type="InterPro" id="IPR008979">
    <property type="entry name" value="Galactose-bd-like_sf"/>
</dbReference>
<feature type="active site" description="Charge relay system" evidence="4">
    <location>
        <position position="316"/>
    </location>
</feature>
<protein>
    <submittedName>
        <fullName evidence="8">Putative Ig domain-containing protein</fullName>
    </submittedName>
</protein>
<dbReference type="Pfam" id="PF05345">
    <property type="entry name" value="He_PIG"/>
    <property type="match status" value="1"/>
</dbReference>
<gene>
    <name evidence="8" type="ORF">SAMN05216174_101127</name>
</gene>
<dbReference type="SUPFAM" id="SSF52743">
    <property type="entry name" value="Subtilisin-like"/>
    <property type="match status" value="1"/>
</dbReference>
<dbReference type="InterPro" id="IPR000209">
    <property type="entry name" value="Peptidase_S8/S53_dom"/>
</dbReference>
<dbReference type="PROSITE" id="PS00138">
    <property type="entry name" value="SUBTILASE_SER"/>
    <property type="match status" value="1"/>
</dbReference>
<dbReference type="GO" id="GO:0005509">
    <property type="term" value="F:calcium ion binding"/>
    <property type="evidence" value="ECO:0007669"/>
    <property type="project" value="InterPro"/>
</dbReference>
<dbReference type="PRINTS" id="PR00723">
    <property type="entry name" value="SUBTILISIN"/>
</dbReference>
<dbReference type="PANTHER" id="PTHR43399:SF5">
    <property type="entry name" value="PEPTIDASE S8 FAMILY WITH PROTEASE-ASSOCIATED DOMAIN"/>
    <property type="match status" value="1"/>
</dbReference>
<dbReference type="Gene3D" id="2.60.120.260">
    <property type="entry name" value="Galactose-binding domain-like"/>
    <property type="match status" value="1"/>
</dbReference>
<proteinExistence type="inferred from homology"/>
<dbReference type="AlphaFoldDB" id="A0A1G6IWI7"/>
<accession>A0A1G6IWI7</accession>
<keyword evidence="6" id="KW-0472">Membrane</keyword>
<dbReference type="InterPro" id="IPR034058">
    <property type="entry name" value="TagA/B/C/D_pept_dom"/>
</dbReference>
<evidence type="ECO:0000256" key="3">
    <source>
        <dbReference type="ARBA" id="ARBA00022825"/>
    </source>
</evidence>
<keyword evidence="2 4" id="KW-0378">Hydrolase</keyword>
<dbReference type="EMBL" id="FMZZ01000001">
    <property type="protein sequence ID" value="SDC10761.1"/>
    <property type="molecule type" value="Genomic_DNA"/>
</dbReference>
<dbReference type="CDD" id="cd04842">
    <property type="entry name" value="Peptidases_S8_Kp43_protease"/>
    <property type="match status" value="1"/>
</dbReference>
<dbReference type="PANTHER" id="PTHR43399">
    <property type="entry name" value="SUBTILISIN-RELATED"/>
    <property type="match status" value="1"/>
</dbReference>
<keyword evidence="6" id="KW-0812">Transmembrane</keyword>
<evidence type="ECO:0000256" key="6">
    <source>
        <dbReference type="SAM" id="Phobius"/>
    </source>
</evidence>
<sequence length="1044" mass="109345">MAGVDLPGNARVVNPHNVRNPMLSATPRRRVFTLVVSTVLVGAVLTVPGLAGAAQPDQKSDDPPIRLVAGEFQPGDMPDAPTGLEARPLAARERGSHIIQFAGPVREEWKVGIVALGGRIVEYIPDYAFKVRMNPGQAQRAKLLPGVRWVGRFQPAWKVSLDAKAEVDEGKPAVYKVRAERGADLAAIRRAAESTGAVVSSAEDGGLLLAAESGQITRIASIEDVASVDRFRIPEKHNETAAGTIMKATEANNRGYDGSTQTVAVADTGLGGGTAETAHPDIPAARIQAVRALVAPDAPGCYDVRGNGAEDVDSGHGTHVAVSAVGDGAADGRGKSAAYASRLVFQAVEDYVDMQNTCANQYPDGYYLLGIPDDLGRLFQQAYDDGARIHSNSWGSASAGQYTDTAQSADRFVNTHRDMLVSFSAANEGTDANSDGVIDNDSIGAPATAKNVLTVGASENGKAQYPCDAALTYPPQTSKEQATFANRSCQQVNGQNIIPTWGDWWPHDYPMDPIRSDPQTGNPQQVAAFSSRGPTDDNRIKPDVVAPGSWILSGYSDMYQQQYDPAANPETNAPQHDGYGFPLTDDYKYFSGTSMSNPLAAGGASVVRDYYQKKHGVAASAALVKGTLVNSATDLLDENGDGADDNDLPIPNPHEGWGLVNLDRATDGTARFVDETEPGLATGGVAETKYTLRAGEPLKVTMAYSDKEAAVSAAVTLVNDLDLEVVSPNGTVYRGNVFVGGWSATGGAPDRRNNLENVYLPDPAAGEWTVRVRGFNVPFGPQKFAVVTDGAFAAGGGTNADPVVVNPGNQTTTVGAAVNLQVQATDADGDQLAYTAAGLPAGLTIGSGNGLISGTPTAAGTNPVTVTVTDARGGSGAATFTWTVAAQGTARELLANPGFEGGATGWSGTTSVISDSTSRPARTGTWWAHLGGNGRAMSENLYQEVTIPATATSASARFWVRVDTAESSTTTQYDKLQLQVLDSSGAVLATLGAVSNLNAGTVYVQKTYNLSAYKGQRIRLRWLATEDSSLQTTFAVDDAALTVS</sequence>
<dbReference type="GO" id="GO:0004252">
    <property type="term" value="F:serine-type endopeptidase activity"/>
    <property type="evidence" value="ECO:0007669"/>
    <property type="project" value="UniProtKB-UniRule"/>
</dbReference>
<evidence type="ECO:0000256" key="2">
    <source>
        <dbReference type="ARBA" id="ARBA00022801"/>
    </source>
</evidence>
<dbReference type="InterPro" id="IPR023828">
    <property type="entry name" value="Peptidase_S8_Ser-AS"/>
</dbReference>
<feature type="transmembrane region" description="Helical" evidence="6">
    <location>
        <begin position="31"/>
        <end position="51"/>
    </location>
</feature>
<feature type="active site" description="Charge relay system" evidence="4">
    <location>
        <position position="267"/>
    </location>
</feature>
<comment type="similarity">
    <text evidence="4">Belongs to the peptidase S8 family.</text>
</comment>
<evidence type="ECO:0000313" key="9">
    <source>
        <dbReference type="Proteomes" id="UP000199501"/>
    </source>
</evidence>
<dbReference type="GO" id="GO:0006508">
    <property type="term" value="P:proteolysis"/>
    <property type="evidence" value="ECO:0007669"/>
    <property type="project" value="UniProtKB-KW"/>
</dbReference>
<evidence type="ECO:0000256" key="4">
    <source>
        <dbReference type="PROSITE-ProRule" id="PRU01240"/>
    </source>
</evidence>
<evidence type="ECO:0000256" key="1">
    <source>
        <dbReference type="ARBA" id="ARBA00022670"/>
    </source>
</evidence>
<dbReference type="Gene3D" id="2.60.120.380">
    <property type="match status" value="1"/>
</dbReference>
<dbReference type="InterPro" id="IPR006644">
    <property type="entry name" value="Cadg"/>
</dbReference>
<feature type="active site" description="Charge relay system" evidence="4">
    <location>
        <position position="594"/>
    </location>
</feature>
<feature type="compositionally biased region" description="Polar residues" evidence="5">
    <location>
        <begin position="518"/>
        <end position="528"/>
    </location>
</feature>
<dbReference type="InterPro" id="IPR015500">
    <property type="entry name" value="Peptidase_S8_subtilisin-rel"/>
</dbReference>
<dbReference type="STRING" id="1271860.SAMN05216174_101127"/>
<dbReference type="InterPro" id="IPR015919">
    <property type="entry name" value="Cadherin-like_sf"/>
</dbReference>
<dbReference type="SUPFAM" id="SSF49313">
    <property type="entry name" value="Cadherin-like"/>
    <property type="match status" value="1"/>
</dbReference>
<keyword evidence="9" id="KW-1185">Reference proteome</keyword>
<dbReference type="Proteomes" id="UP000199501">
    <property type="component" value="Unassembled WGS sequence"/>
</dbReference>
<keyword evidence="1 4" id="KW-0645">Protease</keyword>
<dbReference type="SUPFAM" id="SSF49785">
    <property type="entry name" value="Galactose-binding domain-like"/>
    <property type="match status" value="1"/>
</dbReference>
<dbReference type="Pfam" id="PF00082">
    <property type="entry name" value="Peptidase_S8"/>
    <property type="match status" value="1"/>
</dbReference>
<organism evidence="8 9">
    <name type="scientific">Actinokineospora iranica</name>
    <dbReference type="NCBI Taxonomy" id="1271860"/>
    <lineage>
        <taxon>Bacteria</taxon>
        <taxon>Bacillati</taxon>
        <taxon>Actinomycetota</taxon>
        <taxon>Actinomycetes</taxon>
        <taxon>Pseudonocardiales</taxon>
        <taxon>Pseudonocardiaceae</taxon>
        <taxon>Actinokineospora</taxon>
    </lineage>
</organism>
<evidence type="ECO:0000256" key="5">
    <source>
        <dbReference type="SAM" id="MobiDB-lite"/>
    </source>
</evidence>
<keyword evidence="3 4" id="KW-0720">Serine protease</keyword>
<dbReference type="PROSITE" id="PS51892">
    <property type="entry name" value="SUBTILASE"/>
    <property type="match status" value="1"/>
</dbReference>
<dbReference type="InterPro" id="IPR051048">
    <property type="entry name" value="Peptidase_S8/S53_subtilisin"/>
</dbReference>
<feature type="domain" description="Dystroglycan-type cadherin-like" evidence="7">
    <location>
        <begin position="802"/>
        <end position="891"/>
    </location>
</feature>
<dbReference type="InterPro" id="IPR036852">
    <property type="entry name" value="Peptidase_S8/S53_dom_sf"/>
</dbReference>
<dbReference type="Gene3D" id="3.40.50.200">
    <property type="entry name" value="Peptidase S8/S53 domain"/>
    <property type="match status" value="1"/>
</dbReference>
<dbReference type="InterPro" id="IPR013783">
    <property type="entry name" value="Ig-like_fold"/>
</dbReference>
<keyword evidence="6" id="KW-1133">Transmembrane helix</keyword>
<dbReference type="Gene3D" id="2.60.40.10">
    <property type="entry name" value="Immunoglobulins"/>
    <property type="match status" value="1"/>
</dbReference>
<evidence type="ECO:0000313" key="8">
    <source>
        <dbReference type="EMBL" id="SDC10761.1"/>
    </source>
</evidence>
<reference evidence="9" key="1">
    <citation type="submission" date="2016-10" db="EMBL/GenBank/DDBJ databases">
        <authorList>
            <person name="Varghese N."/>
            <person name="Submissions S."/>
        </authorList>
    </citation>
    <scope>NUCLEOTIDE SEQUENCE [LARGE SCALE GENOMIC DNA]</scope>
    <source>
        <strain evidence="9">IBRC-M 10403</strain>
    </source>
</reference>
<evidence type="ECO:0000259" key="7">
    <source>
        <dbReference type="SMART" id="SM00736"/>
    </source>
</evidence>
<dbReference type="SMART" id="SM00736">
    <property type="entry name" value="CADG"/>
    <property type="match status" value="1"/>
</dbReference>